<keyword evidence="3" id="KW-1133">Transmembrane helix</keyword>
<dbReference type="AlphaFoldDB" id="K1PNQ4"/>
<evidence type="ECO:0000256" key="3">
    <source>
        <dbReference type="ARBA" id="ARBA00022989"/>
    </source>
</evidence>
<reference evidence="6" key="1">
    <citation type="journal article" date="2012" name="Nature">
        <title>The oyster genome reveals stress adaptation and complexity of shell formation.</title>
        <authorList>
            <person name="Zhang G."/>
            <person name="Fang X."/>
            <person name="Guo X."/>
            <person name="Li L."/>
            <person name="Luo R."/>
            <person name="Xu F."/>
            <person name="Yang P."/>
            <person name="Zhang L."/>
            <person name="Wang X."/>
            <person name="Qi H."/>
            <person name="Xiong Z."/>
            <person name="Que H."/>
            <person name="Xie Y."/>
            <person name="Holland P.W."/>
            <person name="Paps J."/>
            <person name="Zhu Y."/>
            <person name="Wu F."/>
            <person name="Chen Y."/>
            <person name="Wang J."/>
            <person name="Peng C."/>
            <person name="Meng J."/>
            <person name="Yang L."/>
            <person name="Liu J."/>
            <person name="Wen B."/>
            <person name="Zhang N."/>
            <person name="Huang Z."/>
            <person name="Zhu Q."/>
            <person name="Feng Y."/>
            <person name="Mount A."/>
            <person name="Hedgecock D."/>
            <person name="Xu Z."/>
            <person name="Liu Y."/>
            <person name="Domazet-Loso T."/>
            <person name="Du Y."/>
            <person name="Sun X."/>
            <person name="Zhang S."/>
            <person name="Liu B."/>
            <person name="Cheng P."/>
            <person name="Jiang X."/>
            <person name="Li J."/>
            <person name="Fan D."/>
            <person name="Wang W."/>
            <person name="Fu W."/>
            <person name="Wang T."/>
            <person name="Wang B."/>
            <person name="Zhang J."/>
            <person name="Peng Z."/>
            <person name="Li Y."/>
            <person name="Li N."/>
            <person name="Wang J."/>
            <person name="Chen M."/>
            <person name="He Y."/>
            <person name="Tan F."/>
            <person name="Song X."/>
            <person name="Zheng Q."/>
            <person name="Huang R."/>
            <person name="Yang H."/>
            <person name="Du X."/>
            <person name="Chen L."/>
            <person name="Yang M."/>
            <person name="Gaffney P.M."/>
            <person name="Wang S."/>
            <person name="Luo L."/>
            <person name="She Z."/>
            <person name="Ming Y."/>
            <person name="Huang W."/>
            <person name="Zhang S."/>
            <person name="Huang B."/>
            <person name="Zhang Y."/>
            <person name="Qu T."/>
            <person name="Ni P."/>
            <person name="Miao G."/>
            <person name="Wang J."/>
            <person name="Wang Q."/>
            <person name="Steinberg C.E."/>
            <person name="Wang H."/>
            <person name="Li N."/>
            <person name="Qian L."/>
            <person name="Zhang G."/>
            <person name="Li Y."/>
            <person name="Yang H."/>
            <person name="Liu X."/>
            <person name="Wang J."/>
            <person name="Yin Y."/>
            <person name="Wang J."/>
        </authorList>
    </citation>
    <scope>NUCLEOTIDE SEQUENCE [LARGE SCALE GENOMIC DNA]</scope>
    <source>
        <strain evidence="6">05x7-T-G4-1.051#20</strain>
    </source>
</reference>
<dbReference type="InParanoid" id="K1PNQ4"/>
<dbReference type="GO" id="GO:0004930">
    <property type="term" value="F:G protein-coupled receptor activity"/>
    <property type="evidence" value="ECO:0007669"/>
    <property type="project" value="InterPro"/>
</dbReference>
<evidence type="ECO:0000256" key="4">
    <source>
        <dbReference type="ARBA" id="ARBA00023136"/>
    </source>
</evidence>
<gene>
    <name evidence="6" type="ORF">CGI_10013333</name>
</gene>
<dbReference type="Pfam" id="PF00002">
    <property type="entry name" value="7tm_2"/>
    <property type="match status" value="1"/>
</dbReference>
<dbReference type="InterPro" id="IPR017981">
    <property type="entry name" value="GPCR_2-like_7TM"/>
</dbReference>
<dbReference type="CDD" id="cd15039">
    <property type="entry name" value="7tmB3_Methuselah-like"/>
    <property type="match status" value="1"/>
</dbReference>
<dbReference type="GO" id="GO:0016020">
    <property type="term" value="C:membrane"/>
    <property type="evidence" value="ECO:0007669"/>
    <property type="project" value="UniProtKB-SubCell"/>
</dbReference>
<evidence type="ECO:0000259" key="5">
    <source>
        <dbReference type="PROSITE" id="PS50261"/>
    </source>
</evidence>
<accession>K1PNQ4</accession>
<sequence length="522" mass="60008">MQLNQRIEGTLEEPKELGCYPGRVLIDDRCELLLPVAEHLSYIVTFLADIKVTSTKSPSVWLEPLRESAKAQINAYLGKKIHNYFFLPFNILGNHSTEFSCFMHMTINFADPFDRDEVEKHFTTMSESIHFFGVLSKQTRYEIKGNHLIPTKRAIDLALNVQKTWYKDEYNQFLEYIHNYFRPAVVTLDVLQVSHLLFCRHEILPTITQTENYNVNKYHLTFIPTKKSYGIGEFVLYIDGRVGVCEEKIVSSFVDFSDERLTILTIVCNFCSVFFLFILLFTYTLFDTLRTIPGLVLMNDVISLICTQVIFTMINFLETGRSACRIFGILLHYFWLSLSCSQFTCCLHMSRVFALSKGLQLSNSKKTFYYYVVFTYTVPLLLVAVSITSNLYRNGSIGYGINLCFVEDAYSNLLTFVVPLFTSCLANIVLFLTTLGAILCRTKVQKSKEDASYLVISLKLFSVTGGIFVFTIIDTFLQLSAFSFFTTLLTSLQGVFIFISFFTSRNVFSMFKKQLTRNRENA</sequence>
<protein>
    <recommendedName>
        <fullName evidence="5">G-protein coupled receptors family 2 profile 2 domain-containing protein</fullName>
    </recommendedName>
</protein>
<dbReference type="EMBL" id="JH817309">
    <property type="protein sequence ID" value="EKC23308.1"/>
    <property type="molecule type" value="Genomic_DNA"/>
</dbReference>
<dbReference type="Gene3D" id="1.20.1070.10">
    <property type="entry name" value="Rhodopsin 7-helix transmembrane proteins"/>
    <property type="match status" value="1"/>
</dbReference>
<name>K1PNQ4_MAGGI</name>
<comment type="subcellular location">
    <subcellularLocation>
        <location evidence="1">Membrane</location>
        <topology evidence="1">Multi-pass membrane protein</topology>
    </subcellularLocation>
</comment>
<dbReference type="GO" id="GO:0007166">
    <property type="term" value="P:cell surface receptor signaling pathway"/>
    <property type="evidence" value="ECO:0007669"/>
    <property type="project" value="InterPro"/>
</dbReference>
<proteinExistence type="predicted"/>
<dbReference type="PANTHER" id="PTHR45902:SF1">
    <property type="entry name" value="LATROPHILIN RECEPTOR-LIKE PROTEIN A"/>
    <property type="match status" value="1"/>
</dbReference>
<keyword evidence="2" id="KW-0812">Transmembrane</keyword>
<dbReference type="InterPro" id="IPR053231">
    <property type="entry name" value="GPCR_LN-TM7"/>
</dbReference>
<dbReference type="PROSITE" id="PS50261">
    <property type="entry name" value="G_PROTEIN_RECEP_F2_4"/>
    <property type="match status" value="1"/>
</dbReference>
<organism evidence="6">
    <name type="scientific">Magallana gigas</name>
    <name type="common">Pacific oyster</name>
    <name type="synonym">Crassostrea gigas</name>
    <dbReference type="NCBI Taxonomy" id="29159"/>
    <lineage>
        <taxon>Eukaryota</taxon>
        <taxon>Metazoa</taxon>
        <taxon>Spiralia</taxon>
        <taxon>Lophotrochozoa</taxon>
        <taxon>Mollusca</taxon>
        <taxon>Bivalvia</taxon>
        <taxon>Autobranchia</taxon>
        <taxon>Pteriomorphia</taxon>
        <taxon>Ostreida</taxon>
        <taxon>Ostreoidea</taxon>
        <taxon>Ostreidae</taxon>
        <taxon>Magallana</taxon>
    </lineage>
</organism>
<evidence type="ECO:0000256" key="2">
    <source>
        <dbReference type="ARBA" id="ARBA00022692"/>
    </source>
</evidence>
<evidence type="ECO:0000256" key="1">
    <source>
        <dbReference type="ARBA" id="ARBA00004141"/>
    </source>
</evidence>
<dbReference type="InterPro" id="IPR000832">
    <property type="entry name" value="GPCR_2_secretin-like"/>
</dbReference>
<keyword evidence="4" id="KW-0472">Membrane</keyword>
<feature type="domain" description="G-protein coupled receptors family 2 profile 2" evidence="5">
    <location>
        <begin position="261"/>
        <end position="505"/>
    </location>
</feature>
<dbReference type="HOGENOM" id="CLU_522009_0_0_1"/>
<evidence type="ECO:0000313" key="6">
    <source>
        <dbReference type="EMBL" id="EKC23308.1"/>
    </source>
</evidence>
<dbReference type="PANTHER" id="PTHR45902">
    <property type="entry name" value="LATROPHILIN RECEPTOR-LIKE PROTEIN A"/>
    <property type="match status" value="1"/>
</dbReference>